<protein>
    <submittedName>
        <fullName evidence="1">Uncharacterized protein</fullName>
    </submittedName>
</protein>
<organism evidence="1 2">
    <name type="scientific">Trifolium pratense</name>
    <name type="common">Red clover</name>
    <dbReference type="NCBI Taxonomy" id="57577"/>
    <lineage>
        <taxon>Eukaryota</taxon>
        <taxon>Viridiplantae</taxon>
        <taxon>Streptophyta</taxon>
        <taxon>Embryophyta</taxon>
        <taxon>Tracheophyta</taxon>
        <taxon>Spermatophyta</taxon>
        <taxon>Magnoliopsida</taxon>
        <taxon>eudicotyledons</taxon>
        <taxon>Gunneridae</taxon>
        <taxon>Pentapetalae</taxon>
        <taxon>rosids</taxon>
        <taxon>fabids</taxon>
        <taxon>Fabales</taxon>
        <taxon>Fabaceae</taxon>
        <taxon>Papilionoideae</taxon>
        <taxon>50 kb inversion clade</taxon>
        <taxon>NPAAA clade</taxon>
        <taxon>Hologalegina</taxon>
        <taxon>IRL clade</taxon>
        <taxon>Trifolieae</taxon>
        <taxon>Trifolium</taxon>
    </lineage>
</organism>
<comment type="caution">
    <text evidence="1">The sequence shown here is derived from an EMBL/GenBank/DDBJ whole genome shotgun (WGS) entry which is preliminary data.</text>
</comment>
<evidence type="ECO:0000313" key="1">
    <source>
        <dbReference type="EMBL" id="CAJ2671970.1"/>
    </source>
</evidence>
<dbReference type="EMBL" id="CASHSV030000615">
    <property type="protein sequence ID" value="CAJ2671970.1"/>
    <property type="molecule type" value="Genomic_DNA"/>
</dbReference>
<keyword evidence="2" id="KW-1185">Reference proteome</keyword>
<proteinExistence type="predicted"/>
<dbReference type="Proteomes" id="UP001177021">
    <property type="component" value="Unassembled WGS sequence"/>
</dbReference>
<reference evidence="1" key="1">
    <citation type="submission" date="2023-10" db="EMBL/GenBank/DDBJ databases">
        <authorList>
            <person name="Rodriguez Cubillos JULIANA M."/>
            <person name="De Vega J."/>
        </authorList>
    </citation>
    <scope>NUCLEOTIDE SEQUENCE</scope>
</reference>
<evidence type="ECO:0000313" key="2">
    <source>
        <dbReference type="Proteomes" id="UP001177021"/>
    </source>
</evidence>
<sequence length="165" mass="18752">MTLKIDIRKAFDTLEWGFRLKVLRQFNFSDIFCSLIDIIFHSAKLSALVNGKSVGYFSCVTGVRQRDPLSLLLFLFSRGGTIPFTYLGFPIFVGKPKVVYFQAIVENIKAKLATWKGTMLSIMGRGQLVKSIIQGHKNVVVCVSFWIHLTLQRSRPHHRYSAPCP</sequence>
<name>A0ACB0LQX3_TRIPR</name>
<accession>A0ACB0LQX3</accession>
<gene>
    <name evidence="1" type="ORF">MILVUS5_LOCUS35689</name>
</gene>